<sequence>MVALPDGLTLGSSSPTRGRSVLASKVFSPGAVIAVFAHGEGAPGIAIPDNPHLARTCHYCLAIATDQDPNVASPVRVRACTGCRTVYYCSSKCQKADWALAHGRGECKAFRRVRAPDPASSEKEAGKEPDPSHLILPTPVRTLVQVLVRPEIQAAMAEMEGHVETVRTTDPDVTWAGMELQARAALHYLNRELSKSNLADAMEILCKLQVNSFNRLDADIGQSGTYFNPALAMVNHSCIPNAFVQFIGRAAVLHAYREIKKGEEIEISYIESTLHRSQRRESLKTRYRFDCACPRCKEDLDVYQVCQRYPHLELNLFSLVPDLEKLRNPPVKQHLQSNDSLQKYIEEIYPNCTESLQGVPLPEKSKLLRQRWNMCARLRQAELYAIDPLTQVFVEANIYFCEQANFPYALAVSCFLALNSDPYRGPMPFFGPRVKGMLMVAKLLANTAASMPSGGSAGSLSARLSEALGKMDQATMCQTILSIVVHYCPAAHSKEWQVYHQARDLLKDLESLPGREMENAVISAFTTNPTKAEEADFFKLMVLDPIQKLAGFALEIMDAEFA</sequence>
<name>A0AAX6M7M3_9PEZI</name>
<dbReference type="SUPFAM" id="SSF82199">
    <property type="entry name" value="SET domain"/>
    <property type="match status" value="1"/>
</dbReference>
<proteinExistence type="predicted"/>
<evidence type="ECO:0000313" key="9">
    <source>
        <dbReference type="Proteomes" id="UP001369815"/>
    </source>
</evidence>
<evidence type="ECO:0000256" key="4">
    <source>
        <dbReference type="PROSITE-ProRule" id="PRU00134"/>
    </source>
</evidence>
<dbReference type="InterPro" id="IPR050869">
    <property type="entry name" value="H3K4_H4K5_MeTrfase"/>
</dbReference>
<dbReference type="Pfam" id="PF00856">
    <property type="entry name" value="SET"/>
    <property type="match status" value="1"/>
</dbReference>
<feature type="domain" description="MYND-type" evidence="7">
    <location>
        <begin position="57"/>
        <end position="107"/>
    </location>
</feature>
<reference evidence="8 9" key="1">
    <citation type="journal article" date="2024" name="Front Chem Biol">
        <title>Unveiling the potential of Daldinia eschscholtzii MFLUCC 19-0629 through bioactivity and bioinformatics studies for enhanced sustainable agriculture production.</title>
        <authorList>
            <person name="Brooks S."/>
            <person name="Weaver J.A."/>
            <person name="Klomchit A."/>
            <person name="Alharthi S.A."/>
            <person name="Onlamun T."/>
            <person name="Nurani R."/>
            <person name="Vong T.K."/>
            <person name="Alberti F."/>
            <person name="Greco C."/>
        </authorList>
    </citation>
    <scope>NUCLEOTIDE SEQUENCE [LARGE SCALE GENOMIC DNA]</scope>
    <source>
        <strain evidence="8">MFLUCC 19-0629</strain>
    </source>
</reference>
<dbReference type="GO" id="GO:0008270">
    <property type="term" value="F:zinc ion binding"/>
    <property type="evidence" value="ECO:0007669"/>
    <property type="project" value="UniProtKB-KW"/>
</dbReference>
<evidence type="ECO:0000256" key="2">
    <source>
        <dbReference type="ARBA" id="ARBA00022771"/>
    </source>
</evidence>
<evidence type="ECO:0000256" key="1">
    <source>
        <dbReference type="ARBA" id="ARBA00022723"/>
    </source>
</evidence>
<feature type="region of interest" description="Disordered" evidence="5">
    <location>
        <begin position="113"/>
        <end position="134"/>
    </location>
</feature>
<protein>
    <recommendedName>
        <fullName evidence="10">Suppressor of anucleate metulae protein B</fullName>
    </recommendedName>
</protein>
<keyword evidence="2 4" id="KW-0863">Zinc-finger</keyword>
<organism evidence="8 9">
    <name type="scientific">Daldinia eschscholtzii</name>
    <dbReference type="NCBI Taxonomy" id="292717"/>
    <lineage>
        <taxon>Eukaryota</taxon>
        <taxon>Fungi</taxon>
        <taxon>Dikarya</taxon>
        <taxon>Ascomycota</taxon>
        <taxon>Pezizomycotina</taxon>
        <taxon>Sordariomycetes</taxon>
        <taxon>Xylariomycetidae</taxon>
        <taxon>Xylariales</taxon>
        <taxon>Hypoxylaceae</taxon>
        <taxon>Daldinia</taxon>
    </lineage>
</organism>
<keyword evidence="9" id="KW-1185">Reference proteome</keyword>
<dbReference type="EMBL" id="JBANMG010000010">
    <property type="protein sequence ID" value="KAK6948444.1"/>
    <property type="molecule type" value="Genomic_DNA"/>
</dbReference>
<evidence type="ECO:0000259" key="7">
    <source>
        <dbReference type="PROSITE" id="PS50865"/>
    </source>
</evidence>
<dbReference type="Proteomes" id="UP001369815">
    <property type="component" value="Unassembled WGS sequence"/>
</dbReference>
<dbReference type="InterPro" id="IPR002893">
    <property type="entry name" value="Znf_MYND"/>
</dbReference>
<feature type="domain" description="SET" evidence="6">
    <location>
        <begin position="6"/>
        <end position="270"/>
    </location>
</feature>
<dbReference type="Gene3D" id="6.10.140.2220">
    <property type="match status" value="1"/>
</dbReference>
<dbReference type="PROSITE" id="PS50280">
    <property type="entry name" value="SET"/>
    <property type="match status" value="1"/>
</dbReference>
<accession>A0AAX6M7M3</accession>
<dbReference type="PANTHER" id="PTHR12197:SF251">
    <property type="entry name" value="EG:BACR7C10.4 PROTEIN"/>
    <property type="match status" value="1"/>
</dbReference>
<dbReference type="PANTHER" id="PTHR12197">
    <property type="entry name" value="HISTONE-LYSINE N-METHYLTRANSFERASE SMYD"/>
    <property type="match status" value="1"/>
</dbReference>
<dbReference type="InterPro" id="IPR001214">
    <property type="entry name" value="SET_dom"/>
</dbReference>
<dbReference type="SUPFAM" id="SSF144232">
    <property type="entry name" value="HIT/MYND zinc finger-like"/>
    <property type="match status" value="1"/>
</dbReference>
<dbReference type="Gene3D" id="1.10.220.160">
    <property type="match status" value="1"/>
</dbReference>
<evidence type="ECO:0000259" key="6">
    <source>
        <dbReference type="PROSITE" id="PS50280"/>
    </source>
</evidence>
<keyword evidence="1" id="KW-0479">Metal-binding</keyword>
<comment type="caution">
    <text evidence="8">The sequence shown here is derived from an EMBL/GenBank/DDBJ whole genome shotgun (WGS) entry which is preliminary data.</text>
</comment>
<dbReference type="InterPro" id="IPR046341">
    <property type="entry name" value="SET_dom_sf"/>
</dbReference>
<evidence type="ECO:0000256" key="5">
    <source>
        <dbReference type="SAM" id="MobiDB-lite"/>
    </source>
</evidence>
<dbReference type="Pfam" id="PF01753">
    <property type="entry name" value="zf-MYND"/>
    <property type="match status" value="1"/>
</dbReference>
<evidence type="ECO:0008006" key="10">
    <source>
        <dbReference type="Google" id="ProtNLM"/>
    </source>
</evidence>
<dbReference type="CDD" id="cd20071">
    <property type="entry name" value="SET_SMYD"/>
    <property type="match status" value="1"/>
</dbReference>
<gene>
    <name evidence="8" type="ORF">Daesc_010210</name>
</gene>
<evidence type="ECO:0000313" key="8">
    <source>
        <dbReference type="EMBL" id="KAK6948444.1"/>
    </source>
</evidence>
<dbReference type="PROSITE" id="PS50865">
    <property type="entry name" value="ZF_MYND_2"/>
    <property type="match status" value="1"/>
</dbReference>
<evidence type="ECO:0000256" key="3">
    <source>
        <dbReference type="ARBA" id="ARBA00022833"/>
    </source>
</evidence>
<dbReference type="AlphaFoldDB" id="A0AAX6M7M3"/>
<keyword evidence="3" id="KW-0862">Zinc</keyword>
<dbReference type="Gene3D" id="2.170.270.10">
    <property type="entry name" value="SET domain"/>
    <property type="match status" value="1"/>
</dbReference>
<feature type="compositionally biased region" description="Basic and acidic residues" evidence="5">
    <location>
        <begin position="120"/>
        <end position="131"/>
    </location>
</feature>
<dbReference type="GO" id="GO:0005634">
    <property type="term" value="C:nucleus"/>
    <property type="evidence" value="ECO:0007669"/>
    <property type="project" value="TreeGrafter"/>
</dbReference>